<name>A0A4U5NME3_POPAL</name>
<evidence type="ECO:0000313" key="2">
    <source>
        <dbReference type="EMBL" id="TKR84758.1"/>
    </source>
</evidence>
<dbReference type="AlphaFoldDB" id="A0A4U5NME3"/>
<accession>A0A4U5NME3</accession>
<protein>
    <submittedName>
        <fullName evidence="2">Uncharacterized protein</fullName>
    </submittedName>
</protein>
<feature type="region of interest" description="Disordered" evidence="1">
    <location>
        <begin position="85"/>
        <end position="117"/>
    </location>
</feature>
<sequence length="117" mass="12948">MNPQYHCSKPHYPYHYPLIIPCKFPHVSVDDSESSQAADNEFSTFDHHHLTTNACVESKMDSLRTISDTSSAAIAILGDVSLTSAPRMDIMSQSPSPSPKTVRKKKGGHKRKEAKGH</sequence>
<organism evidence="2">
    <name type="scientific">Populus alba</name>
    <name type="common">White poplar</name>
    <dbReference type="NCBI Taxonomy" id="43335"/>
    <lineage>
        <taxon>Eukaryota</taxon>
        <taxon>Viridiplantae</taxon>
        <taxon>Streptophyta</taxon>
        <taxon>Embryophyta</taxon>
        <taxon>Tracheophyta</taxon>
        <taxon>Spermatophyta</taxon>
        <taxon>Magnoliopsida</taxon>
        <taxon>eudicotyledons</taxon>
        <taxon>Gunneridae</taxon>
        <taxon>Pentapetalae</taxon>
        <taxon>rosids</taxon>
        <taxon>fabids</taxon>
        <taxon>Malpighiales</taxon>
        <taxon>Salicaceae</taxon>
        <taxon>Saliceae</taxon>
        <taxon>Populus</taxon>
    </lineage>
</organism>
<reference evidence="2" key="1">
    <citation type="submission" date="2018-10" db="EMBL/GenBank/DDBJ databases">
        <title>Population genomic analysis revealed the cold adaptation of white poplar.</title>
        <authorList>
            <person name="Liu Y.-J."/>
        </authorList>
    </citation>
    <scope>NUCLEOTIDE SEQUENCE [LARGE SCALE GENOMIC DNA]</scope>
    <source>
        <strain evidence="2">PAL-ZL1</strain>
    </source>
</reference>
<feature type="compositionally biased region" description="Basic residues" evidence="1">
    <location>
        <begin position="101"/>
        <end position="117"/>
    </location>
</feature>
<dbReference type="EMBL" id="RCHU01000990">
    <property type="protein sequence ID" value="TKR84758.1"/>
    <property type="molecule type" value="Genomic_DNA"/>
</dbReference>
<comment type="caution">
    <text evidence="2">The sequence shown here is derived from an EMBL/GenBank/DDBJ whole genome shotgun (WGS) entry which is preliminary data.</text>
</comment>
<proteinExistence type="predicted"/>
<gene>
    <name evidence="2" type="ORF">D5086_0000254630</name>
</gene>
<evidence type="ECO:0000256" key="1">
    <source>
        <dbReference type="SAM" id="MobiDB-lite"/>
    </source>
</evidence>